<name>A0A4Y6PVR3_PERCE</name>
<sequence length="164" mass="17636">MAQTQQDRPFDWRALVLAGIIAGLVYLIVEMALVPLTGLSAWAPPRMRAAIVMGPEVLTPLEVFDAGVFVLALALHLSLSIVYAALIGLFVRLQSVGMAALIGAGFGLLLYMVNFFVFTGVFPWFAEARSWVTALSHLVFGGVAGAAFVWISRPSEWGRPTVAS</sequence>
<gene>
    <name evidence="2" type="ORF">FIV42_17165</name>
</gene>
<proteinExistence type="predicted"/>
<accession>A0A5B8Y702</accession>
<feature type="transmembrane region" description="Helical" evidence="1">
    <location>
        <begin position="131"/>
        <end position="151"/>
    </location>
</feature>
<feature type="transmembrane region" description="Helical" evidence="1">
    <location>
        <begin position="12"/>
        <end position="29"/>
    </location>
</feature>
<accession>A0A4Y6PVR3</accession>
<dbReference type="AlphaFoldDB" id="A0A4Y6PVR3"/>
<dbReference type="RefSeq" id="WP_141198880.1">
    <property type="nucleotide sequence ID" value="NZ_CP041186.1"/>
</dbReference>
<organism evidence="2 3">
    <name type="scientific">Persicimonas caeni</name>
    <dbReference type="NCBI Taxonomy" id="2292766"/>
    <lineage>
        <taxon>Bacteria</taxon>
        <taxon>Deltaproteobacteria</taxon>
        <taxon>Bradymonadales</taxon>
        <taxon>Bradymonadaceae</taxon>
        <taxon>Persicimonas</taxon>
    </lineage>
</organism>
<keyword evidence="1" id="KW-0472">Membrane</keyword>
<dbReference type="OrthoDB" id="5514518at2"/>
<evidence type="ECO:0000313" key="3">
    <source>
        <dbReference type="Proteomes" id="UP000315995"/>
    </source>
</evidence>
<feature type="transmembrane region" description="Helical" evidence="1">
    <location>
        <begin position="68"/>
        <end position="91"/>
    </location>
</feature>
<reference evidence="2 3" key="1">
    <citation type="submission" date="2019-06" db="EMBL/GenBank/DDBJ databases">
        <title>Persicimonas caeni gen. nov., sp. nov., a predatory bacterium isolated from solar saltern.</title>
        <authorList>
            <person name="Wang S."/>
        </authorList>
    </citation>
    <scope>NUCLEOTIDE SEQUENCE [LARGE SCALE GENOMIC DNA]</scope>
    <source>
        <strain evidence="2 3">YN101</strain>
    </source>
</reference>
<protein>
    <recommendedName>
        <fullName evidence="4">Sodium:proline symporter</fullName>
    </recommendedName>
</protein>
<feature type="transmembrane region" description="Helical" evidence="1">
    <location>
        <begin position="98"/>
        <end position="125"/>
    </location>
</feature>
<dbReference type="Proteomes" id="UP000315995">
    <property type="component" value="Chromosome"/>
</dbReference>
<keyword evidence="1" id="KW-1133">Transmembrane helix</keyword>
<evidence type="ECO:0008006" key="4">
    <source>
        <dbReference type="Google" id="ProtNLM"/>
    </source>
</evidence>
<evidence type="ECO:0000256" key="1">
    <source>
        <dbReference type="SAM" id="Phobius"/>
    </source>
</evidence>
<keyword evidence="3" id="KW-1185">Reference proteome</keyword>
<evidence type="ECO:0000313" key="2">
    <source>
        <dbReference type="EMBL" id="QDG52408.1"/>
    </source>
</evidence>
<keyword evidence="1" id="KW-0812">Transmembrane</keyword>
<dbReference type="EMBL" id="CP041186">
    <property type="protein sequence ID" value="QDG52408.1"/>
    <property type="molecule type" value="Genomic_DNA"/>
</dbReference>